<name>W2JKA4_PHYNI</name>
<protein>
    <submittedName>
        <fullName evidence="1">Uncharacterized protein</fullName>
    </submittedName>
</protein>
<reference evidence="2" key="1">
    <citation type="submission" date="2013-11" db="EMBL/GenBank/DDBJ databases">
        <title>The Genome Sequence of Phytophthora parasitica CHvinca01.</title>
        <authorList>
            <consortium name="The Broad Institute Genomics Platform"/>
            <person name="Russ C."/>
            <person name="Tyler B."/>
            <person name="Panabieres F."/>
            <person name="Shan W."/>
            <person name="Tripathy S."/>
            <person name="Grunwald N."/>
            <person name="Machado M."/>
            <person name="Johnson C.S."/>
            <person name="Arredondo F."/>
            <person name="Hong C."/>
            <person name="Coffey M."/>
            <person name="Young S.K."/>
            <person name="Zeng Q."/>
            <person name="Gargeya S."/>
            <person name="Fitzgerald M."/>
            <person name="Abouelleil A."/>
            <person name="Alvarado L."/>
            <person name="Chapman S.B."/>
            <person name="Gainer-Dewar J."/>
            <person name="Goldberg J."/>
            <person name="Griggs A."/>
            <person name="Gujja S."/>
            <person name="Hansen M."/>
            <person name="Howarth C."/>
            <person name="Imamovic A."/>
            <person name="Ireland A."/>
            <person name="Larimer J."/>
            <person name="McCowan C."/>
            <person name="Murphy C."/>
            <person name="Pearson M."/>
            <person name="Poon T.W."/>
            <person name="Priest M."/>
            <person name="Roberts A."/>
            <person name="Saif S."/>
            <person name="Shea T."/>
            <person name="Sykes S."/>
            <person name="Wortman J."/>
            <person name="Nusbaum C."/>
            <person name="Birren B."/>
        </authorList>
    </citation>
    <scope>NUCLEOTIDE SEQUENCE [LARGE SCALE GENOMIC DNA]</scope>
    <source>
        <strain evidence="2">CHvinca01</strain>
    </source>
</reference>
<evidence type="ECO:0000313" key="1">
    <source>
        <dbReference type="EMBL" id="ETL46152.1"/>
    </source>
</evidence>
<gene>
    <name evidence="3" type="ORF">L914_03933</name>
    <name evidence="1" type="ORF">L916_03911</name>
    <name evidence="2" type="ORF">L917_03827</name>
</gene>
<dbReference type="OrthoDB" id="10469660at2759"/>
<dbReference type="EMBL" id="KI671634">
    <property type="protein sequence ID" value="ETL46152.1"/>
    <property type="molecule type" value="Genomic_DNA"/>
</dbReference>
<organism evidence="1 4">
    <name type="scientific">Phytophthora nicotianae</name>
    <name type="common">Potato buckeye rot agent</name>
    <name type="synonym">Phytophthora parasitica</name>
    <dbReference type="NCBI Taxonomy" id="4792"/>
    <lineage>
        <taxon>Eukaryota</taxon>
        <taxon>Sar</taxon>
        <taxon>Stramenopiles</taxon>
        <taxon>Oomycota</taxon>
        <taxon>Peronosporomycetes</taxon>
        <taxon>Peronosporales</taxon>
        <taxon>Peronosporaceae</taxon>
        <taxon>Phytophthora</taxon>
    </lineage>
</organism>
<proteinExistence type="predicted"/>
<reference evidence="3" key="3">
    <citation type="submission" date="2013-11" db="EMBL/GenBank/DDBJ databases">
        <title>The Genome Sequence of Phytophthora parasitica IAC_01/95.</title>
        <authorList>
            <consortium name="The Broad Institute Genomics Platform"/>
            <person name="Russ C."/>
            <person name="Tyler B."/>
            <person name="Panabieres F."/>
            <person name="Shan W."/>
            <person name="Tripathy S."/>
            <person name="Grunwald N."/>
            <person name="Machado M."/>
            <person name="Johnson C.S."/>
            <person name="Arredondo F."/>
            <person name="Hong C."/>
            <person name="Coffey M."/>
            <person name="Young S.K."/>
            <person name="Zeng Q."/>
            <person name="Gargeya S."/>
            <person name="Fitzgerald M."/>
            <person name="Abouelleil A."/>
            <person name="Alvarado L."/>
            <person name="Chapman S.B."/>
            <person name="Gainer-Dewar J."/>
            <person name="Goldberg J."/>
            <person name="Griggs A."/>
            <person name="Gujja S."/>
            <person name="Hansen M."/>
            <person name="Howarth C."/>
            <person name="Imamovic A."/>
            <person name="Ireland A."/>
            <person name="Larimer J."/>
            <person name="McCowan C."/>
            <person name="Murphy C."/>
            <person name="Pearson M."/>
            <person name="Poon T.W."/>
            <person name="Priest M."/>
            <person name="Roberts A."/>
            <person name="Saif S."/>
            <person name="Shea T."/>
            <person name="Sykes S."/>
            <person name="Wortman J."/>
            <person name="Nusbaum C."/>
            <person name="Birren B."/>
        </authorList>
    </citation>
    <scope>NUCLEOTIDE SEQUENCE [LARGE SCALE GENOMIC DNA]</scope>
    <source>
        <strain evidence="3">IAC_01/95</strain>
    </source>
</reference>
<dbReference type="Proteomes" id="UP000054532">
    <property type="component" value="Unassembled WGS sequence"/>
</dbReference>
<dbReference type="AlphaFoldDB" id="W2JKA4"/>
<dbReference type="Proteomes" id="UP000053864">
    <property type="component" value="Unassembled WGS sequence"/>
</dbReference>
<dbReference type="EMBL" id="KI678382">
    <property type="protein sequence ID" value="ETL99296.1"/>
    <property type="molecule type" value="Genomic_DNA"/>
</dbReference>
<reference evidence="1 4" key="2">
    <citation type="submission" date="2013-11" db="EMBL/GenBank/DDBJ databases">
        <title>The Genome Sequence of Phytophthora parasitica CJ05E6.</title>
        <authorList>
            <consortium name="The Broad Institute Genomics Platform"/>
            <person name="Russ C."/>
            <person name="Tyler B."/>
            <person name="Panabieres F."/>
            <person name="Shan W."/>
            <person name="Tripathy S."/>
            <person name="Grunwald N."/>
            <person name="Machado M."/>
            <person name="Johnson C.S."/>
            <person name="Arredondo F."/>
            <person name="Hong C."/>
            <person name="Coffey M."/>
            <person name="Young S.K."/>
            <person name="Zeng Q."/>
            <person name="Gargeya S."/>
            <person name="Fitzgerald M."/>
            <person name="Abouelleil A."/>
            <person name="Alvarado L."/>
            <person name="Chapman S.B."/>
            <person name="Gainer-Dewar J."/>
            <person name="Goldberg J."/>
            <person name="Griggs A."/>
            <person name="Gujja S."/>
            <person name="Hansen M."/>
            <person name="Howarth C."/>
            <person name="Imamovic A."/>
            <person name="Ireland A."/>
            <person name="Larimer J."/>
            <person name="McCowan C."/>
            <person name="Murphy C."/>
            <person name="Pearson M."/>
            <person name="Poon T.W."/>
            <person name="Priest M."/>
            <person name="Roberts A."/>
            <person name="Saif S."/>
            <person name="Shea T."/>
            <person name="Sykes S."/>
            <person name="Wortman J."/>
            <person name="Nusbaum C."/>
            <person name="Birren B."/>
        </authorList>
    </citation>
    <scope>NUCLEOTIDE SEQUENCE [LARGE SCALE GENOMIC DNA]</scope>
    <source>
        <strain evidence="1 4">CJ05E6</strain>
    </source>
</reference>
<evidence type="ECO:0000313" key="2">
    <source>
        <dbReference type="EMBL" id="ETL99296.1"/>
    </source>
</evidence>
<feature type="non-terminal residue" evidence="1">
    <location>
        <position position="46"/>
    </location>
</feature>
<dbReference type="Proteomes" id="UP000054423">
    <property type="component" value="Unassembled WGS sequence"/>
</dbReference>
<sequence length="46" mass="4853">MVTVRVTVADLPRAARNLSNKLRVLPGLRASTMTLPSCSAQAISVS</sequence>
<evidence type="ECO:0000313" key="4">
    <source>
        <dbReference type="Proteomes" id="UP000053864"/>
    </source>
</evidence>
<evidence type="ECO:0000313" key="3">
    <source>
        <dbReference type="EMBL" id="ETM52446.1"/>
    </source>
</evidence>
<accession>W2JKA4</accession>
<dbReference type="EMBL" id="KI691618">
    <property type="protein sequence ID" value="ETM52446.1"/>
    <property type="molecule type" value="Genomic_DNA"/>
</dbReference>